<name>A0A655APQ5_MYCTX</name>
<evidence type="ECO:0000256" key="1">
    <source>
        <dbReference type="SAM" id="MobiDB-lite"/>
    </source>
</evidence>
<accession>A0A655APQ5</accession>
<dbReference type="EMBL" id="CSAJ01000623">
    <property type="protein sequence ID" value="COW97656.1"/>
    <property type="molecule type" value="Genomic_DNA"/>
</dbReference>
<dbReference type="Proteomes" id="UP000039021">
    <property type="component" value="Unassembled WGS sequence"/>
</dbReference>
<proteinExistence type="predicted"/>
<evidence type="ECO:0000313" key="4">
    <source>
        <dbReference type="EMBL" id="COW97656.1"/>
    </source>
</evidence>
<evidence type="ECO:0000313" key="2">
    <source>
        <dbReference type="EMBL" id="CKU05104.1"/>
    </source>
</evidence>
<evidence type="ECO:0000313" key="6">
    <source>
        <dbReference type="Proteomes" id="UP000039021"/>
    </source>
</evidence>
<dbReference type="Proteomes" id="UP000044938">
    <property type="component" value="Unassembled WGS sequence"/>
</dbReference>
<reference evidence="6 7" key="2">
    <citation type="submission" date="2015-03" db="EMBL/GenBank/DDBJ databases">
        <authorList>
            <consortium name="Pathogen Informatics"/>
        </authorList>
    </citation>
    <scope>NUCLEOTIDE SEQUENCE [LARGE SCALE GENOMIC DNA]</scope>
    <source>
        <strain evidence="2 9">Bir 187</strain>
        <strain evidence="3 7">D00501624</strain>
        <strain evidence="4 8">M09401471</strain>
        <strain evidence="6">N09902308</strain>
    </source>
</reference>
<evidence type="ECO:0000313" key="7">
    <source>
        <dbReference type="Proteomes" id="UP000039217"/>
    </source>
</evidence>
<evidence type="ECO:0000313" key="5">
    <source>
        <dbReference type="EMBL" id="CPB02445.1"/>
    </source>
</evidence>
<organism evidence="2 9">
    <name type="scientific">Mycobacterium tuberculosis</name>
    <dbReference type="NCBI Taxonomy" id="1773"/>
    <lineage>
        <taxon>Bacteria</taxon>
        <taxon>Bacillati</taxon>
        <taxon>Actinomycetota</taxon>
        <taxon>Actinomycetes</taxon>
        <taxon>Mycobacteriales</taxon>
        <taxon>Mycobacteriaceae</taxon>
        <taxon>Mycobacterium</taxon>
        <taxon>Mycobacterium tuberculosis complex</taxon>
    </lineage>
</organism>
<dbReference type="Proteomes" id="UP000039217">
    <property type="component" value="Unassembled WGS sequence"/>
</dbReference>
<sequence>MDCGATKCTEVAAAVAAAAPNIGRGSTGCGVGIDAFASPIAAQAIAPPLSTTCGRTPKNAGSHNTRSANFPTSTEPIR</sequence>
<gene>
    <name evidence="3" type="ORF">ERS007661_02458</name>
    <name evidence="4" type="ORF">ERS007720_03668</name>
    <name evidence="5" type="ORF">ERS007739_05013</name>
    <name evidence="2" type="ORF">ERS027661_04895</name>
</gene>
<feature type="region of interest" description="Disordered" evidence="1">
    <location>
        <begin position="52"/>
        <end position="78"/>
    </location>
</feature>
<evidence type="ECO:0000313" key="3">
    <source>
        <dbReference type="EMBL" id="CNV46703.1"/>
    </source>
</evidence>
<evidence type="ECO:0000313" key="8">
    <source>
        <dbReference type="Proteomes" id="UP000044938"/>
    </source>
</evidence>
<dbReference type="EMBL" id="CSBK01003557">
    <property type="protein sequence ID" value="CPB02445.1"/>
    <property type="molecule type" value="Genomic_DNA"/>
</dbReference>
<dbReference type="EMBL" id="CQQC01000867">
    <property type="protein sequence ID" value="CNV46703.1"/>
    <property type="molecule type" value="Genomic_DNA"/>
</dbReference>
<reference evidence="5" key="1">
    <citation type="submission" date="2015-03" db="EMBL/GenBank/DDBJ databases">
        <authorList>
            <consortium name="Pathogen Informatics"/>
            <person name="Murphy D."/>
        </authorList>
    </citation>
    <scope>NUCLEOTIDE SEQUENCE</scope>
    <source>
        <strain evidence="5">N09902308</strain>
    </source>
</reference>
<protein>
    <submittedName>
        <fullName evidence="2">Uncharacterized protein</fullName>
    </submittedName>
</protein>
<evidence type="ECO:0000313" key="9">
    <source>
        <dbReference type="Proteomes" id="UP000049023"/>
    </source>
</evidence>
<dbReference type="AlphaFoldDB" id="A0A655APQ5"/>
<dbReference type="Proteomes" id="UP000049023">
    <property type="component" value="Unassembled WGS sequence"/>
</dbReference>
<dbReference type="EMBL" id="CNFU01002101">
    <property type="protein sequence ID" value="CKU05104.1"/>
    <property type="molecule type" value="Genomic_DNA"/>
</dbReference>